<organism evidence="1 2">
    <name type="scientific">Psychroserpens burtonensis</name>
    <dbReference type="NCBI Taxonomy" id="49278"/>
    <lineage>
        <taxon>Bacteria</taxon>
        <taxon>Pseudomonadati</taxon>
        <taxon>Bacteroidota</taxon>
        <taxon>Flavobacteriia</taxon>
        <taxon>Flavobacteriales</taxon>
        <taxon>Flavobacteriaceae</taxon>
        <taxon>Psychroserpens</taxon>
    </lineage>
</organism>
<dbReference type="Proteomes" id="UP000321938">
    <property type="component" value="Unassembled WGS sequence"/>
</dbReference>
<name>A0A5C7BHM2_9FLAO</name>
<evidence type="ECO:0000313" key="2">
    <source>
        <dbReference type="Proteomes" id="UP000321938"/>
    </source>
</evidence>
<evidence type="ECO:0000313" key="1">
    <source>
        <dbReference type="EMBL" id="TXE19153.1"/>
    </source>
</evidence>
<proteinExistence type="predicted"/>
<keyword evidence="2" id="KW-1185">Reference proteome</keyword>
<gene>
    <name evidence="1" type="ORF">ES692_04680</name>
</gene>
<protein>
    <submittedName>
        <fullName evidence="1">Uncharacterized protein</fullName>
    </submittedName>
</protein>
<accession>A0A5C7BHM2</accession>
<dbReference type="EMBL" id="VOSB01000005">
    <property type="protein sequence ID" value="TXE19153.1"/>
    <property type="molecule type" value="Genomic_DNA"/>
</dbReference>
<dbReference type="AlphaFoldDB" id="A0A5C7BHM2"/>
<comment type="caution">
    <text evidence="1">The sequence shown here is derived from an EMBL/GenBank/DDBJ whole genome shotgun (WGS) entry which is preliminary data.</text>
</comment>
<reference evidence="1 2" key="1">
    <citation type="submission" date="2019-08" db="EMBL/GenBank/DDBJ databases">
        <title>Genome of Psychroserpens burtonensis ACAM 167.</title>
        <authorList>
            <person name="Bowman J.P."/>
        </authorList>
    </citation>
    <scope>NUCLEOTIDE SEQUENCE [LARGE SCALE GENOMIC DNA]</scope>
    <source>
        <strain evidence="1 2">ACAM 167</strain>
    </source>
</reference>
<sequence length="68" mass="7670">MILHHKRSNQITSVDLVSMTLGVALYSLVGAHSTRIIGKRLVDFSEEKNPTIPAILYLRELLKIVLQK</sequence>